<dbReference type="SUPFAM" id="SSF55781">
    <property type="entry name" value="GAF domain-like"/>
    <property type="match status" value="1"/>
</dbReference>
<evidence type="ECO:0000313" key="2">
    <source>
        <dbReference type="Proteomes" id="UP001434883"/>
    </source>
</evidence>
<evidence type="ECO:0000313" key="1">
    <source>
        <dbReference type="EMBL" id="MEQ2196161.1"/>
    </source>
</evidence>
<dbReference type="Proteomes" id="UP001434883">
    <property type="component" value="Unassembled WGS sequence"/>
</dbReference>
<sequence>TYFDNIVAIDSLLEHIMIYAKNLVNADRCALFQVDHSNKELYSDLFDIGEEKEGKPVFRKTKEIRFVTFSVYIIKSEEIIPYVFFFFCFSVYAEVLLKDCFLYLPLLVVKTKEKKPEQNIH</sequence>
<proteinExistence type="predicted"/>
<gene>
    <name evidence="1" type="ORF">XENOCAPTIV_025337</name>
</gene>
<dbReference type="EMBL" id="JAHRIN010014506">
    <property type="protein sequence ID" value="MEQ2196161.1"/>
    <property type="molecule type" value="Genomic_DNA"/>
</dbReference>
<keyword evidence="2" id="KW-1185">Reference proteome</keyword>
<accession>A0ABV0QLA3</accession>
<protein>
    <submittedName>
        <fullName evidence="1">Uncharacterized protein</fullName>
    </submittedName>
</protein>
<organism evidence="1 2">
    <name type="scientific">Xenoophorus captivus</name>
    <dbReference type="NCBI Taxonomy" id="1517983"/>
    <lineage>
        <taxon>Eukaryota</taxon>
        <taxon>Metazoa</taxon>
        <taxon>Chordata</taxon>
        <taxon>Craniata</taxon>
        <taxon>Vertebrata</taxon>
        <taxon>Euteleostomi</taxon>
        <taxon>Actinopterygii</taxon>
        <taxon>Neopterygii</taxon>
        <taxon>Teleostei</taxon>
        <taxon>Neoteleostei</taxon>
        <taxon>Acanthomorphata</taxon>
        <taxon>Ovalentaria</taxon>
        <taxon>Atherinomorphae</taxon>
        <taxon>Cyprinodontiformes</taxon>
        <taxon>Goodeidae</taxon>
        <taxon>Xenoophorus</taxon>
    </lineage>
</organism>
<dbReference type="InterPro" id="IPR029016">
    <property type="entry name" value="GAF-like_dom_sf"/>
</dbReference>
<reference evidence="1 2" key="1">
    <citation type="submission" date="2021-06" db="EMBL/GenBank/DDBJ databases">
        <authorList>
            <person name="Palmer J.M."/>
        </authorList>
    </citation>
    <scope>NUCLEOTIDE SEQUENCE [LARGE SCALE GENOMIC DNA]</scope>
    <source>
        <strain evidence="1 2">XC_2019</strain>
        <tissue evidence="1">Muscle</tissue>
    </source>
</reference>
<dbReference type="Gene3D" id="3.30.450.40">
    <property type="match status" value="1"/>
</dbReference>
<comment type="caution">
    <text evidence="1">The sequence shown here is derived from an EMBL/GenBank/DDBJ whole genome shotgun (WGS) entry which is preliminary data.</text>
</comment>
<feature type="non-terminal residue" evidence="1">
    <location>
        <position position="1"/>
    </location>
</feature>
<name>A0ABV0QLA3_9TELE</name>